<comment type="caution">
    <text evidence="3">The sequence shown here is derived from an EMBL/GenBank/DDBJ whole genome shotgun (WGS) entry which is preliminary data.</text>
</comment>
<dbReference type="AlphaFoldDB" id="A0A9P7K4P5"/>
<keyword evidence="4" id="KW-1185">Reference proteome</keyword>
<proteinExistence type="predicted"/>
<organism evidence="3 4">
    <name type="scientific">Sphagnurus paluster</name>
    <dbReference type="NCBI Taxonomy" id="117069"/>
    <lineage>
        <taxon>Eukaryota</taxon>
        <taxon>Fungi</taxon>
        <taxon>Dikarya</taxon>
        <taxon>Basidiomycota</taxon>
        <taxon>Agaricomycotina</taxon>
        <taxon>Agaricomycetes</taxon>
        <taxon>Agaricomycetidae</taxon>
        <taxon>Agaricales</taxon>
        <taxon>Tricholomatineae</taxon>
        <taxon>Lyophyllaceae</taxon>
        <taxon>Sphagnurus</taxon>
    </lineage>
</organism>
<evidence type="ECO:0000313" key="3">
    <source>
        <dbReference type="EMBL" id="KAG5636105.1"/>
    </source>
</evidence>
<feature type="compositionally biased region" description="Polar residues" evidence="2">
    <location>
        <begin position="22"/>
        <end position="43"/>
    </location>
</feature>
<keyword evidence="1" id="KW-0175">Coiled coil</keyword>
<feature type="coiled-coil region" evidence="1">
    <location>
        <begin position="75"/>
        <end position="102"/>
    </location>
</feature>
<evidence type="ECO:0000256" key="2">
    <source>
        <dbReference type="SAM" id="MobiDB-lite"/>
    </source>
</evidence>
<name>A0A9P7K4P5_9AGAR</name>
<protein>
    <submittedName>
        <fullName evidence="3">Uncharacterized protein</fullName>
    </submittedName>
</protein>
<reference evidence="3" key="1">
    <citation type="submission" date="2021-02" db="EMBL/GenBank/DDBJ databases">
        <authorList>
            <person name="Nieuwenhuis M."/>
            <person name="Van De Peppel L.J.J."/>
        </authorList>
    </citation>
    <scope>NUCLEOTIDE SEQUENCE</scope>
    <source>
        <strain evidence="3">D49</strain>
    </source>
</reference>
<dbReference type="Proteomes" id="UP000717328">
    <property type="component" value="Unassembled WGS sequence"/>
</dbReference>
<accession>A0A9P7K4P5</accession>
<feature type="region of interest" description="Disordered" evidence="2">
    <location>
        <begin position="124"/>
        <end position="248"/>
    </location>
</feature>
<gene>
    <name evidence="3" type="ORF">H0H81_009101</name>
</gene>
<evidence type="ECO:0000313" key="4">
    <source>
        <dbReference type="Proteomes" id="UP000717328"/>
    </source>
</evidence>
<dbReference type="OrthoDB" id="2402960at2759"/>
<feature type="compositionally biased region" description="Basic and acidic residues" evidence="2">
    <location>
        <begin position="124"/>
        <end position="164"/>
    </location>
</feature>
<evidence type="ECO:0000256" key="1">
    <source>
        <dbReference type="SAM" id="Coils"/>
    </source>
</evidence>
<reference evidence="3" key="2">
    <citation type="submission" date="2021-10" db="EMBL/GenBank/DDBJ databases">
        <title>Phylogenomics reveals ancestral predisposition of the termite-cultivated fungus Termitomyces towards a domesticated lifestyle.</title>
        <authorList>
            <person name="Auxier B."/>
            <person name="Grum-Grzhimaylo A."/>
            <person name="Cardenas M.E."/>
            <person name="Lodge J.D."/>
            <person name="Laessoe T."/>
            <person name="Pedersen O."/>
            <person name="Smith M.E."/>
            <person name="Kuyper T.W."/>
            <person name="Franco-Molano E.A."/>
            <person name="Baroni T.J."/>
            <person name="Aanen D.K."/>
        </authorList>
    </citation>
    <scope>NUCLEOTIDE SEQUENCE</scope>
    <source>
        <strain evidence="3">D49</strain>
    </source>
</reference>
<dbReference type="EMBL" id="JABCKI010005975">
    <property type="protein sequence ID" value="KAG5636105.1"/>
    <property type="molecule type" value="Genomic_DNA"/>
</dbReference>
<sequence>MANSLGLDFDQLKIQDGAPSHPENTPSSKRNDPSDTQSTSNQDHGSDTPPVDAREKKKPYVNAERLISIKDKLSEEALTERMARMREQNEKIKQRRLDVQADEDAFRKTQESERAKLAQIRKVQENVDRTREQNAKRKMDKIQSREWDSAKPTSDWKHSSKKVEVATTLPISDDKKAEASAIVVSSSSPSESAGWSRGGPRGVHRGKGRGRGGVTVTPQRDGKASVHAVSDTSTAPGTLRNDAAKEAS</sequence>
<feature type="region of interest" description="Disordered" evidence="2">
    <location>
        <begin position="1"/>
        <end position="63"/>
    </location>
</feature>
<feature type="compositionally biased region" description="Low complexity" evidence="2">
    <location>
        <begin position="179"/>
        <end position="193"/>
    </location>
</feature>